<proteinExistence type="predicted"/>
<evidence type="ECO:0000313" key="2">
    <source>
        <dbReference type="EMBL" id="CAA9562486.1"/>
    </source>
</evidence>
<evidence type="ECO:0000256" key="1">
    <source>
        <dbReference type="SAM" id="MobiDB-lite"/>
    </source>
</evidence>
<feature type="non-terminal residue" evidence="2">
    <location>
        <position position="58"/>
    </location>
</feature>
<feature type="region of interest" description="Disordered" evidence="1">
    <location>
        <begin position="1"/>
        <end position="58"/>
    </location>
</feature>
<protein>
    <submittedName>
        <fullName evidence="2">Uncharacterized protein</fullName>
    </submittedName>
</protein>
<accession>A0A6J4UXD2</accession>
<gene>
    <name evidence="2" type="ORF">AVDCRST_MAG19-1930</name>
</gene>
<feature type="compositionally biased region" description="Low complexity" evidence="1">
    <location>
        <begin position="20"/>
        <end position="31"/>
    </location>
</feature>
<name>A0A6J4UXD2_9BACT</name>
<dbReference type="EMBL" id="CADCWL010000084">
    <property type="protein sequence ID" value="CAA9562486.1"/>
    <property type="molecule type" value="Genomic_DNA"/>
</dbReference>
<sequence>CSSSPVGHGIDAPSIGRLLPAAGSAGRATPRARPPAAPPGNAGWARRTMVGEPASGWC</sequence>
<organism evidence="2">
    <name type="scientific">uncultured Thermomicrobiales bacterium</name>
    <dbReference type="NCBI Taxonomy" id="1645740"/>
    <lineage>
        <taxon>Bacteria</taxon>
        <taxon>Pseudomonadati</taxon>
        <taxon>Thermomicrobiota</taxon>
        <taxon>Thermomicrobia</taxon>
        <taxon>Thermomicrobiales</taxon>
        <taxon>environmental samples</taxon>
    </lineage>
</organism>
<reference evidence="2" key="1">
    <citation type="submission" date="2020-02" db="EMBL/GenBank/DDBJ databases">
        <authorList>
            <person name="Meier V. D."/>
        </authorList>
    </citation>
    <scope>NUCLEOTIDE SEQUENCE</scope>
    <source>
        <strain evidence="2">AVDCRST_MAG19</strain>
    </source>
</reference>
<feature type="non-terminal residue" evidence="2">
    <location>
        <position position="1"/>
    </location>
</feature>
<dbReference type="AlphaFoldDB" id="A0A6J4UXD2"/>